<proteinExistence type="predicted"/>
<dbReference type="EMBL" id="BAABDL010000024">
    <property type="protein sequence ID" value="GAA4061129.1"/>
    <property type="molecule type" value="Genomic_DNA"/>
</dbReference>
<evidence type="ECO:0000313" key="2">
    <source>
        <dbReference type="Proteomes" id="UP001501734"/>
    </source>
</evidence>
<accession>A0ABP7V7V6</accession>
<comment type="caution">
    <text evidence="1">The sequence shown here is derived from an EMBL/GenBank/DDBJ whole genome shotgun (WGS) entry which is preliminary data.</text>
</comment>
<evidence type="ECO:0000313" key="1">
    <source>
        <dbReference type="EMBL" id="GAA4061129.1"/>
    </source>
</evidence>
<dbReference type="Proteomes" id="UP001501734">
    <property type="component" value="Unassembled WGS sequence"/>
</dbReference>
<sequence>MVNDRPPFKKEDFFKKRVDKIFRIAILEEVIENDYHCQCHNLRLQGGNIRNEERESF</sequence>
<reference evidence="2" key="1">
    <citation type="journal article" date="2019" name="Int. J. Syst. Evol. Microbiol.">
        <title>The Global Catalogue of Microorganisms (GCM) 10K type strain sequencing project: providing services to taxonomists for standard genome sequencing and annotation.</title>
        <authorList>
            <consortium name="The Broad Institute Genomics Platform"/>
            <consortium name="The Broad Institute Genome Sequencing Center for Infectious Disease"/>
            <person name="Wu L."/>
            <person name="Ma J."/>
        </authorList>
    </citation>
    <scope>NUCLEOTIDE SEQUENCE [LARGE SCALE GENOMIC DNA]</scope>
    <source>
        <strain evidence="2">JCM 17250</strain>
    </source>
</reference>
<organism evidence="1 2">
    <name type="scientific">Amphibacillus indicireducens</name>
    <dbReference type="NCBI Taxonomy" id="1076330"/>
    <lineage>
        <taxon>Bacteria</taxon>
        <taxon>Bacillati</taxon>
        <taxon>Bacillota</taxon>
        <taxon>Bacilli</taxon>
        <taxon>Bacillales</taxon>
        <taxon>Bacillaceae</taxon>
        <taxon>Amphibacillus</taxon>
    </lineage>
</organism>
<gene>
    <name evidence="1" type="ORF">GCM10022410_05220</name>
</gene>
<keyword evidence="2" id="KW-1185">Reference proteome</keyword>
<protein>
    <submittedName>
        <fullName evidence="1">Uncharacterized protein</fullName>
    </submittedName>
</protein>
<name>A0ABP7V7V6_9BACI</name>